<name>A0A0E9SVK5_ANGAN</name>
<reference evidence="2" key="2">
    <citation type="journal article" date="2015" name="Fish Shellfish Immunol.">
        <title>Early steps in the European eel (Anguilla anguilla)-Vibrio vulnificus interaction in the gills: Role of the RtxA13 toxin.</title>
        <authorList>
            <person name="Callol A."/>
            <person name="Pajuelo D."/>
            <person name="Ebbesson L."/>
            <person name="Teles M."/>
            <person name="MacKenzie S."/>
            <person name="Amaro C."/>
        </authorList>
    </citation>
    <scope>NUCLEOTIDE SEQUENCE</scope>
</reference>
<dbReference type="EMBL" id="GBXM01063989">
    <property type="protein sequence ID" value="JAH44588.1"/>
    <property type="molecule type" value="Transcribed_RNA"/>
</dbReference>
<evidence type="ECO:0000313" key="2">
    <source>
        <dbReference type="EMBL" id="JAH44588.1"/>
    </source>
</evidence>
<proteinExistence type="predicted"/>
<reference evidence="2" key="1">
    <citation type="submission" date="2014-11" db="EMBL/GenBank/DDBJ databases">
        <authorList>
            <person name="Amaro Gonzalez C."/>
        </authorList>
    </citation>
    <scope>NUCLEOTIDE SEQUENCE</scope>
</reference>
<accession>A0A0E9SVK5</accession>
<feature type="region of interest" description="Disordered" evidence="1">
    <location>
        <begin position="1"/>
        <end position="31"/>
    </location>
</feature>
<feature type="compositionally biased region" description="Polar residues" evidence="1">
    <location>
        <begin position="11"/>
        <end position="20"/>
    </location>
</feature>
<dbReference type="AlphaFoldDB" id="A0A0E9SVK5"/>
<sequence length="31" mass="3299">MTRGSGAEIKTTISAINTPRQPLVGNHLPTH</sequence>
<organism evidence="2">
    <name type="scientific">Anguilla anguilla</name>
    <name type="common">European freshwater eel</name>
    <name type="synonym">Muraena anguilla</name>
    <dbReference type="NCBI Taxonomy" id="7936"/>
    <lineage>
        <taxon>Eukaryota</taxon>
        <taxon>Metazoa</taxon>
        <taxon>Chordata</taxon>
        <taxon>Craniata</taxon>
        <taxon>Vertebrata</taxon>
        <taxon>Euteleostomi</taxon>
        <taxon>Actinopterygii</taxon>
        <taxon>Neopterygii</taxon>
        <taxon>Teleostei</taxon>
        <taxon>Anguilliformes</taxon>
        <taxon>Anguillidae</taxon>
        <taxon>Anguilla</taxon>
    </lineage>
</organism>
<protein>
    <submittedName>
        <fullName evidence="2">Uncharacterized protein</fullName>
    </submittedName>
</protein>
<evidence type="ECO:0000256" key="1">
    <source>
        <dbReference type="SAM" id="MobiDB-lite"/>
    </source>
</evidence>